<evidence type="ECO:0000256" key="1">
    <source>
        <dbReference type="SAM" id="SignalP"/>
    </source>
</evidence>
<feature type="signal peptide" evidence="1">
    <location>
        <begin position="1"/>
        <end position="21"/>
    </location>
</feature>
<organism evidence="2">
    <name type="scientific">Cacopsylla melanoneura</name>
    <dbReference type="NCBI Taxonomy" id="428564"/>
    <lineage>
        <taxon>Eukaryota</taxon>
        <taxon>Metazoa</taxon>
        <taxon>Ecdysozoa</taxon>
        <taxon>Arthropoda</taxon>
        <taxon>Hexapoda</taxon>
        <taxon>Insecta</taxon>
        <taxon>Pterygota</taxon>
        <taxon>Neoptera</taxon>
        <taxon>Paraneoptera</taxon>
        <taxon>Hemiptera</taxon>
        <taxon>Sternorrhyncha</taxon>
        <taxon>Psylloidea</taxon>
        <taxon>Psyllidae</taxon>
        <taxon>Psyllinae</taxon>
        <taxon>Cacopsylla</taxon>
    </lineage>
</organism>
<feature type="chain" id="PRO_5034250442" evidence="1">
    <location>
        <begin position="22"/>
        <end position="124"/>
    </location>
</feature>
<name>A0A8D8TVY0_9HEMI</name>
<sequence length="124" mass="14196">MYSKNHEIIALFRRLLYPCLGACLHKVGNGIAPPCLFVVTHHCASTGNLTKIDLTKFDGDVTCNEIRWKCYEIFRVLGLFHGFCIDRRPDLKPKEKFHFLKTVLACSDMFSRDPSNSLIGYDKL</sequence>
<proteinExistence type="predicted"/>
<dbReference type="EMBL" id="HBUF01315111">
    <property type="protein sequence ID" value="CAG6693899.1"/>
    <property type="molecule type" value="Transcribed_RNA"/>
</dbReference>
<evidence type="ECO:0000313" key="2">
    <source>
        <dbReference type="EMBL" id="CAG6693899.1"/>
    </source>
</evidence>
<protein>
    <submittedName>
        <fullName evidence="2">Uncharacterized protein</fullName>
    </submittedName>
</protein>
<dbReference type="AlphaFoldDB" id="A0A8D8TVY0"/>
<keyword evidence="1" id="KW-0732">Signal</keyword>
<accession>A0A8D8TVY0</accession>
<reference evidence="2" key="1">
    <citation type="submission" date="2021-05" db="EMBL/GenBank/DDBJ databases">
        <authorList>
            <person name="Alioto T."/>
            <person name="Alioto T."/>
            <person name="Gomez Garrido J."/>
        </authorList>
    </citation>
    <scope>NUCLEOTIDE SEQUENCE</scope>
</reference>